<keyword evidence="3" id="KW-1185">Reference proteome</keyword>
<proteinExistence type="predicted"/>
<dbReference type="AlphaFoldDB" id="A0A2K1JD77"/>
<reference evidence="1 3" key="1">
    <citation type="journal article" date="2008" name="Science">
        <title>The Physcomitrella genome reveals evolutionary insights into the conquest of land by plants.</title>
        <authorList>
            <person name="Rensing S."/>
            <person name="Lang D."/>
            <person name="Zimmer A."/>
            <person name="Terry A."/>
            <person name="Salamov A."/>
            <person name="Shapiro H."/>
            <person name="Nishiyama T."/>
            <person name="Perroud P.-F."/>
            <person name="Lindquist E."/>
            <person name="Kamisugi Y."/>
            <person name="Tanahashi T."/>
            <person name="Sakakibara K."/>
            <person name="Fujita T."/>
            <person name="Oishi K."/>
            <person name="Shin-I T."/>
            <person name="Kuroki Y."/>
            <person name="Toyoda A."/>
            <person name="Suzuki Y."/>
            <person name="Hashimoto A."/>
            <person name="Yamaguchi K."/>
            <person name="Sugano A."/>
            <person name="Kohara Y."/>
            <person name="Fujiyama A."/>
            <person name="Anterola A."/>
            <person name="Aoki S."/>
            <person name="Ashton N."/>
            <person name="Barbazuk W.B."/>
            <person name="Barker E."/>
            <person name="Bennetzen J."/>
            <person name="Bezanilla M."/>
            <person name="Blankenship R."/>
            <person name="Cho S.H."/>
            <person name="Dutcher S."/>
            <person name="Estelle M."/>
            <person name="Fawcett J.A."/>
            <person name="Gundlach H."/>
            <person name="Hanada K."/>
            <person name="Heyl A."/>
            <person name="Hicks K.A."/>
            <person name="Hugh J."/>
            <person name="Lohr M."/>
            <person name="Mayer K."/>
            <person name="Melkozernov A."/>
            <person name="Murata T."/>
            <person name="Nelson D."/>
            <person name="Pils B."/>
            <person name="Prigge M."/>
            <person name="Reiss B."/>
            <person name="Renner T."/>
            <person name="Rombauts S."/>
            <person name="Rushton P."/>
            <person name="Sanderfoot A."/>
            <person name="Schween G."/>
            <person name="Shiu S.-H."/>
            <person name="Stueber K."/>
            <person name="Theodoulou F.L."/>
            <person name="Tu H."/>
            <person name="Van de Peer Y."/>
            <person name="Verrier P.J."/>
            <person name="Waters E."/>
            <person name="Wood A."/>
            <person name="Yang L."/>
            <person name="Cove D."/>
            <person name="Cuming A."/>
            <person name="Hasebe M."/>
            <person name="Lucas S."/>
            <person name="Mishler D.B."/>
            <person name="Reski R."/>
            <person name="Grigoriev I."/>
            <person name="Quatrano R.S."/>
            <person name="Boore J.L."/>
        </authorList>
    </citation>
    <scope>NUCLEOTIDE SEQUENCE [LARGE SCALE GENOMIC DNA]</scope>
    <source>
        <strain evidence="2 3">cv. Gransden 2004</strain>
    </source>
</reference>
<evidence type="ECO:0000313" key="3">
    <source>
        <dbReference type="Proteomes" id="UP000006727"/>
    </source>
</evidence>
<reference evidence="2" key="3">
    <citation type="submission" date="2020-12" db="UniProtKB">
        <authorList>
            <consortium name="EnsemblPlants"/>
        </authorList>
    </citation>
    <scope>IDENTIFICATION</scope>
</reference>
<dbReference type="InParanoid" id="A0A2K1JD77"/>
<evidence type="ECO:0000313" key="2">
    <source>
        <dbReference type="EnsemblPlants" id="PAC:32928491.CDS.1"/>
    </source>
</evidence>
<sequence>MANHCQTPIIISKEGERLELRTGREKGLFFSILLGCCVEKNQKIKNKTYVKLFTYNLKLSRGALKVVCELGLSWMNLGFK</sequence>
<reference evidence="1 3" key="2">
    <citation type="journal article" date="2018" name="Plant J.">
        <title>The Physcomitrella patens chromosome-scale assembly reveals moss genome structure and evolution.</title>
        <authorList>
            <person name="Lang D."/>
            <person name="Ullrich K.K."/>
            <person name="Murat F."/>
            <person name="Fuchs J."/>
            <person name="Jenkins J."/>
            <person name="Haas F.B."/>
            <person name="Piednoel M."/>
            <person name="Gundlach H."/>
            <person name="Van Bel M."/>
            <person name="Meyberg R."/>
            <person name="Vives C."/>
            <person name="Morata J."/>
            <person name="Symeonidi A."/>
            <person name="Hiss M."/>
            <person name="Muchero W."/>
            <person name="Kamisugi Y."/>
            <person name="Saleh O."/>
            <person name="Blanc G."/>
            <person name="Decker E.L."/>
            <person name="van Gessel N."/>
            <person name="Grimwood J."/>
            <person name="Hayes R.D."/>
            <person name="Graham S.W."/>
            <person name="Gunter L.E."/>
            <person name="McDaniel S.F."/>
            <person name="Hoernstein S.N.W."/>
            <person name="Larsson A."/>
            <person name="Li F.W."/>
            <person name="Perroud P.F."/>
            <person name="Phillips J."/>
            <person name="Ranjan P."/>
            <person name="Rokshar D.S."/>
            <person name="Rothfels C.J."/>
            <person name="Schneider L."/>
            <person name="Shu S."/>
            <person name="Stevenson D.W."/>
            <person name="Thummler F."/>
            <person name="Tillich M."/>
            <person name="Villarreal Aguilar J.C."/>
            <person name="Widiez T."/>
            <person name="Wong G.K."/>
            <person name="Wymore A."/>
            <person name="Zhang Y."/>
            <person name="Zimmer A.D."/>
            <person name="Quatrano R.S."/>
            <person name="Mayer K.F.X."/>
            <person name="Goodstein D."/>
            <person name="Casacuberta J.M."/>
            <person name="Vandepoele K."/>
            <person name="Reski R."/>
            <person name="Cuming A.C."/>
            <person name="Tuskan G.A."/>
            <person name="Maumus F."/>
            <person name="Salse J."/>
            <person name="Schmutz J."/>
            <person name="Rensing S.A."/>
        </authorList>
    </citation>
    <scope>NUCLEOTIDE SEQUENCE [LARGE SCALE GENOMIC DNA]</scope>
    <source>
        <strain evidence="2 3">cv. Gransden 2004</strain>
    </source>
</reference>
<dbReference type="EMBL" id="ABEU02000015">
    <property type="protein sequence ID" value="PNR39486.1"/>
    <property type="molecule type" value="Genomic_DNA"/>
</dbReference>
<protein>
    <submittedName>
        <fullName evidence="1 2">Uncharacterized protein</fullName>
    </submittedName>
</protein>
<dbReference type="Proteomes" id="UP000006727">
    <property type="component" value="Chromosome 15"/>
</dbReference>
<dbReference type="EnsemblPlants" id="Pp3c15_14807V3.1">
    <property type="protein sequence ID" value="PAC:32928491.CDS.1"/>
    <property type="gene ID" value="Pp3c15_14807"/>
</dbReference>
<name>A0A2K1JD77_PHYPA</name>
<evidence type="ECO:0000313" key="1">
    <source>
        <dbReference type="EMBL" id="PNR39486.1"/>
    </source>
</evidence>
<gene>
    <name evidence="1" type="ORF">PHYPA_019764</name>
</gene>
<accession>A0A2K1JD77</accession>
<organism evidence="1">
    <name type="scientific">Physcomitrium patens</name>
    <name type="common">Spreading-leaved earth moss</name>
    <name type="synonym">Physcomitrella patens</name>
    <dbReference type="NCBI Taxonomy" id="3218"/>
    <lineage>
        <taxon>Eukaryota</taxon>
        <taxon>Viridiplantae</taxon>
        <taxon>Streptophyta</taxon>
        <taxon>Embryophyta</taxon>
        <taxon>Bryophyta</taxon>
        <taxon>Bryophytina</taxon>
        <taxon>Bryopsida</taxon>
        <taxon>Funariidae</taxon>
        <taxon>Funariales</taxon>
        <taxon>Funariaceae</taxon>
        <taxon>Physcomitrium</taxon>
    </lineage>
</organism>
<dbReference type="Gramene" id="Pp3c15_14807V3.1">
    <property type="protein sequence ID" value="PAC:32928491.CDS.1"/>
    <property type="gene ID" value="Pp3c15_14807"/>
</dbReference>